<evidence type="ECO:0000256" key="1">
    <source>
        <dbReference type="SAM" id="MobiDB-lite"/>
    </source>
</evidence>
<evidence type="ECO:0000313" key="2">
    <source>
        <dbReference type="EMBL" id="OQR76033.1"/>
    </source>
</evidence>
<organism evidence="2 3">
    <name type="scientific">Tropilaelaps mercedesae</name>
    <dbReference type="NCBI Taxonomy" id="418985"/>
    <lineage>
        <taxon>Eukaryota</taxon>
        <taxon>Metazoa</taxon>
        <taxon>Ecdysozoa</taxon>
        <taxon>Arthropoda</taxon>
        <taxon>Chelicerata</taxon>
        <taxon>Arachnida</taxon>
        <taxon>Acari</taxon>
        <taxon>Parasitiformes</taxon>
        <taxon>Mesostigmata</taxon>
        <taxon>Gamasina</taxon>
        <taxon>Dermanyssoidea</taxon>
        <taxon>Laelapidae</taxon>
        <taxon>Tropilaelaps</taxon>
    </lineage>
</organism>
<gene>
    <name evidence="2" type="ORF">BIW11_08031</name>
</gene>
<dbReference type="InParanoid" id="A0A1V9XRH5"/>
<keyword evidence="3" id="KW-1185">Reference proteome</keyword>
<evidence type="ECO:0000313" key="3">
    <source>
        <dbReference type="Proteomes" id="UP000192247"/>
    </source>
</evidence>
<name>A0A1V9XRH5_9ACAR</name>
<feature type="region of interest" description="Disordered" evidence="1">
    <location>
        <begin position="1"/>
        <end position="24"/>
    </location>
</feature>
<dbReference type="Proteomes" id="UP000192247">
    <property type="component" value="Unassembled WGS sequence"/>
</dbReference>
<accession>A0A1V9XRH5</accession>
<proteinExistence type="predicted"/>
<dbReference type="EMBL" id="MNPL01005418">
    <property type="protein sequence ID" value="OQR76033.1"/>
    <property type="molecule type" value="Genomic_DNA"/>
</dbReference>
<protein>
    <submittedName>
        <fullName evidence="2">Uncharacterized protein</fullName>
    </submittedName>
</protein>
<dbReference type="AlphaFoldDB" id="A0A1V9XRH5"/>
<reference evidence="2 3" key="1">
    <citation type="journal article" date="2017" name="Gigascience">
        <title>Draft genome of the honey bee ectoparasitic mite, Tropilaelaps mercedesae, is shaped by the parasitic life history.</title>
        <authorList>
            <person name="Dong X."/>
            <person name="Armstrong S.D."/>
            <person name="Xia D."/>
            <person name="Makepeace B.L."/>
            <person name="Darby A.C."/>
            <person name="Kadowaki T."/>
        </authorList>
    </citation>
    <scope>NUCLEOTIDE SEQUENCE [LARGE SCALE GENOMIC DNA]</scope>
    <source>
        <strain evidence="2">Wuxi-XJTLU</strain>
    </source>
</reference>
<comment type="caution">
    <text evidence="2">The sequence shown here is derived from an EMBL/GenBank/DDBJ whole genome shotgun (WGS) entry which is preliminary data.</text>
</comment>
<sequence>MLPLQQRNAGVSVPCDGSQPSGTLLKPIPVSSASCPAQDSRVEGSVDVAPVTLEPLPRTTYDGNETTMQMPGPAAPNHLRRDLEFISSLQTHSDTFYMLGMCEGSRVARAMKAKAQEDSWRAVGEGRPARKLADTQKVVSNPLPRQPLARYWVPGVLTMDEWTPALDFGVVRCQPVQGNHNLNTDKVISSNRPICDDAPSDNARLLSES</sequence>